<accession>A0A166D1U1</accession>
<gene>
    <name evidence="3" type="ORF">FIBSPDRAFT_699912</name>
</gene>
<organism evidence="3 4">
    <name type="scientific">Athelia psychrophila</name>
    <dbReference type="NCBI Taxonomy" id="1759441"/>
    <lineage>
        <taxon>Eukaryota</taxon>
        <taxon>Fungi</taxon>
        <taxon>Dikarya</taxon>
        <taxon>Basidiomycota</taxon>
        <taxon>Agaricomycotina</taxon>
        <taxon>Agaricomycetes</taxon>
        <taxon>Agaricomycetidae</taxon>
        <taxon>Atheliales</taxon>
        <taxon>Atheliaceae</taxon>
        <taxon>Athelia</taxon>
    </lineage>
</organism>
<evidence type="ECO:0000313" key="3">
    <source>
        <dbReference type="EMBL" id="KZP14217.1"/>
    </source>
</evidence>
<dbReference type="Proteomes" id="UP000076532">
    <property type="component" value="Unassembled WGS sequence"/>
</dbReference>
<feature type="non-terminal residue" evidence="3">
    <location>
        <position position="1"/>
    </location>
</feature>
<evidence type="ECO:0000313" key="4">
    <source>
        <dbReference type="Proteomes" id="UP000076532"/>
    </source>
</evidence>
<keyword evidence="4" id="KW-1185">Reference proteome</keyword>
<dbReference type="InterPro" id="IPR012337">
    <property type="entry name" value="RNaseH-like_sf"/>
</dbReference>
<reference evidence="3 4" key="1">
    <citation type="journal article" date="2016" name="Mol. Biol. Evol.">
        <title>Comparative Genomics of Early-Diverging Mushroom-Forming Fungi Provides Insights into the Origins of Lignocellulose Decay Capabilities.</title>
        <authorList>
            <person name="Nagy L.G."/>
            <person name="Riley R."/>
            <person name="Tritt A."/>
            <person name="Adam C."/>
            <person name="Daum C."/>
            <person name="Floudas D."/>
            <person name="Sun H."/>
            <person name="Yadav J.S."/>
            <person name="Pangilinan J."/>
            <person name="Larsson K.H."/>
            <person name="Matsuura K."/>
            <person name="Barry K."/>
            <person name="Labutti K."/>
            <person name="Kuo R."/>
            <person name="Ohm R.A."/>
            <person name="Bhattacharya S.S."/>
            <person name="Shirouzu T."/>
            <person name="Yoshinaga Y."/>
            <person name="Martin F.M."/>
            <person name="Grigoriev I.V."/>
            <person name="Hibbett D.S."/>
        </authorList>
    </citation>
    <scope>NUCLEOTIDE SEQUENCE [LARGE SCALE GENOMIC DNA]</scope>
    <source>
        <strain evidence="3 4">CBS 109695</strain>
    </source>
</reference>
<sequence>LQNLRDLLQNLPPTVPKSSAWYNFQKYTPDPEKVDRYGSEESAVNQALEVIFCPGGRKSLITFKERGPGLVAVVDVLQKYTHVFPNSELLQKWIFDLTEAASISESIVTRGPKMSVHLTLPAAPAKSKKKSKKIVAGGASTSLLDLYNDLPPELPKGPGGAKRDVLMDQAAIKTTLKSDPKKTPIFRCAAAQYGCDQTWAGRATKRVYPHSVQCMKLDLVDPTIRDKIRNVMSDGSLSECVAAAEKRDGEVLQQQHLKRSRTEPNVSSSASSAKPGPTKLLETARKVGKEALKDQIDLAALKLICVRGVPPSIVSSEEWKNMWKHGNPRYTPGTVDELTEIQIPNEAAHIMKLVFGELQDCEYLTITFDGNTTRGAESVYTIHVITPDRRVYLIEGDQSTAQSHTGRKICEILSAVMLRISPTRFLGICSDNTGNTTLGRKLVHEKFGWMIILPDCCHRMNSLCKDICKIPFFAEPIKKTKRVIKFFKKSTHAAAHLRRRRKVHRVKRGLQSKYHLDFVIGRTQTTYFEIALSQLLAVTAPIARAITCLESTHSTVADVYVFWLAVTASIHQIIADNITGLPTRVLEDIRRAVNYRFNEMVNEAPSDIYLTGFVLDPQYRGANIVRDLNPLSIQKIKIGGRPAPNDPALPATVIRIGTFLLTMLKREYELRKIKIADLPIADANWRLKDLIKKYLKSVYPFDLALRRDETAYEWWKRLDMDKSNDAQPLARLGVQIFSLVPNSMADEQTGSTFTWFNSHLRSRQKVETLVRMTQIRK</sequence>
<feature type="compositionally biased region" description="Polar residues" evidence="1">
    <location>
        <begin position="263"/>
        <end position="272"/>
    </location>
</feature>
<proteinExistence type="predicted"/>
<dbReference type="Pfam" id="PF04937">
    <property type="entry name" value="DUF659"/>
    <property type="match status" value="1"/>
</dbReference>
<feature type="domain" description="DUF659" evidence="2">
    <location>
        <begin position="364"/>
        <end position="483"/>
    </location>
</feature>
<evidence type="ECO:0000259" key="2">
    <source>
        <dbReference type="Pfam" id="PF04937"/>
    </source>
</evidence>
<protein>
    <recommendedName>
        <fullName evidence="2">DUF659 domain-containing protein</fullName>
    </recommendedName>
</protein>
<dbReference type="AlphaFoldDB" id="A0A166D1U1"/>
<dbReference type="OrthoDB" id="3236755at2759"/>
<feature type="region of interest" description="Disordered" evidence="1">
    <location>
        <begin position="251"/>
        <end position="279"/>
    </location>
</feature>
<name>A0A166D1U1_9AGAM</name>
<dbReference type="SUPFAM" id="SSF53098">
    <property type="entry name" value="Ribonuclease H-like"/>
    <property type="match status" value="1"/>
</dbReference>
<dbReference type="InterPro" id="IPR007021">
    <property type="entry name" value="DUF659"/>
</dbReference>
<evidence type="ECO:0000256" key="1">
    <source>
        <dbReference type="SAM" id="MobiDB-lite"/>
    </source>
</evidence>
<feature type="non-terminal residue" evidence="3">
    <location>
        <position position="777"/>
    </location>
</feature>
<dbReference type="EMBL" id="KV417620">
    <property type="protein sequence ID" value="KZP14217.1"/>
    <property type="molecule type" value="Genomic_DNA"/>
</dbReference>